<evidence type="ECO:0000313" key="6">
    <source>
        <dbReference type="PDB" id="2EIG"/>
    </source>
</evidence>
<dbReference type="InterPro" id="IPR016363">
    <property type="entry name" value="L-lectin"/>
</dbReference>
<dbReference type="PANTHER" id="PTHR32401:SF49">
    <property type="entry name" value="OS10G0129200 PROTEIN"/>
    <property type="match status" value="1"/>
</dbReference>
<keyword evidence="6" id="KW-0002">3D-structure</keyword>
<dbReference type="SUPFAM" id="SSF49899">
    <property type="entry name" value="Concanavalin A-like lectins/glucanases"/>
    <property type="match status" value="1"/>
</dbReference>
<dbReference type="PDB" id="2EIG">
    <property type="method" value="X-ray"/>
    <property type="resolution" value="2.00 A"/>
    <property type="chains" value="A/B/C/D=1-234"/>
</dbReference>
<dbReference type="GO" id="GO:0030246">
    <property type="term" value="F:carbohydrate binding"/>
    <property type="evidence" value="ECO:0007669"/>
    <property type="project" value="UniProtKB-KW"/>
</dbReference>
<dbReference type="PROSITE" id="PS00307">
    <property type="entry name" value="LECTIN_LEGUME_BETA"/>
    <property type="match status" value="1"/>
</dbReference>
<dbReference type="Gene3D" id="2.60.120.200">
    <property type="match status" value="1"/>
</dbReference>
<reference evidence="6" key="1">
    <citation type="journal article" date="2008" name="J. Struct. Biol.">
        <title>Identification of a new quaternary association for legume lectins.</title>
        <authorList>
            <person name="Moreno F.B."/>
            <person name="de Oliveira T.M."/>
            <person name="Martil D.E."/>
            <person name="Vicoti M.M."/>
            <person name="Bezerra G.A."/>
            <person name="Abrego J.R."/>
            <person name="Cavada B.S."/>
            <person name="Filgueira de Azevedo W."/>
        </authorList>
    </citation>
    <scope>X-RAY CRYSTALLOGRAPHY (2.00 ANGSTROMS) IN COMPLEX WITH CALCIUM AND MANGANESE</scope>
    <scope>GLYCOSYLATION AT ASN-4</scope>
</reference>
<dbReference type="InterPro" id="IPR000985">
    <property type="entry name" value="Lectin_LegA_CS"/>
</dbReference>
<dbReference type="EvolutionaryTrace" id="D0VWW1"/>
<evidence type="ECO:0000259" key="5">
    <source>
        <dbReference type="Pfam" id="PF00139"/>
    </source>
</evidence>
<dbReference type="PIRSF" id="PIRSF002690">
    <property type="entry name" value="L-type_lectin_plant"/>
    <property type="match status" value="1"/>
</dbReference>
<evidence type="ECO:0000256" key="3">
    <source>
        <dbReference type="ARBA" id="ARBA00022734"/>
    </source>
</evidence>
<dbReference type="SMR" id="D0VWW1"/>
<sequence length="234" mass="26011">VSFNYTRFKDDGSLIFQGDAKIWTDGRLAMPTDPLVNRTTSHALYATPVPIWDSATGNVASFITSFSFIVSNVQRYPPTDGVVFFLAPWGTEIPPNSQGGYLGITDSSNSQNQFVAVEFDSHPNVWDPKSLRSSHIGIDVNSIMSLKAVNWNRVSGSLEKATIIYDSDTKILTVVMTHQNGQITTISQEIDLKTVLPEKVSVGFSATTWNPERERHDIYSWSFTSTLKEPEEQA</sequence>
<dbReference type="Pfam" id="PF00139">
    <property type="entry name" value="Lectin_legB"/>
    <property type="match status" value="1"/>
</dbReference>
<organism evidence="6">
    <name type="scientific">Lotus tetragonolobus</name>
    <name type="common">Winged pea</name>
    <name type="synonym">Tetragonolobus purpureus</name>
    <dbReference type="NCBI Taxonomy" id="3868"/>
    <lineage>
        <taxon>Eukaryota</taxon>
        <taxon>Viridiplantae</taxon>
        <taxon>Streptophyta</taxon>
        <taxon>Embryophyta</taxon>
        <taxon>Tracheophyta</taxon>
        <taxon>Spermatophyta</taxon>
        <taxon>Magnoliopsida</taxon>
        <taxon>eudicotyledons</taxon>
        <taxon>Gunneridae</taxon>
        <taxon>Pentapetalae</taxon>
        <taxon>rosids</taxon>
        <taxon>fabids</taxon>
        <taxon>Fabales</taxon>
        <taxon>Fabaceae</taxon>
        <taxon>Papilionoideae</taxon>
        <taxon>50 kb inversion clade</taxon>
        <taxon>NPAAA clade</taxon>
        <taxon>Hologalegina</taxon>
        <taxon>robinioid clade</taxon>
        <taxon>Loteae</taxon>
        <taxon>Lotus</taxon>
    </lineage>
</organism>
<dbReference type="InterPro" id="IPR019825">
    <property type="entry name" value="Lectin_legB_Mn/Ca_BS"/>
</dbReference>
<dbReference type="InterPro" id="IPR050258">
    <property type="entry name" value="Leguminous_Lectin"/>
</dbReference>
<evidence type="ECO:0000256" key="2">
    <source>
        <dbReference type="ARBA" id="ARBA00022723"/>
    </source>
</evidence>
<dbReference type="AlphaFoldDB" id="D0VWW1"/>
<comment type="similarity">
    <text evidence="1">Belongs to the leguminous lectin family.</text>
</comment>
<evidence type="ECO:0000256" key="4">
    <source>
        <dbReference type="ARBA" id="ARBA00022837"/>
    </source>
</evidence>
<proteinExistence type="evidence at protein level"/>
<feature type="domain" description="Legume lectin" evidence="5">
    <location>
        <begin position="2"/>
        <end position="231"/>
    </location>
</feature>
<dbReference type="GO" id="GO:0046872">
    <property type="term" value="F:metal ion binding"/>
    <property type="evidence" value="ECO:0007669"/>
    <property type="project" value="UniProtKB-KW"/>
</dbReference>
<dbReference type="CDD" id="cd06899">
    <property type="entry name" value="lectin_legume_LecRK_Arcelin_ConA"/>
    <property type="match status" value="1"/>
</dbReference>
<dbReference type="InterPro" id="IPR001220">
    <property type="entry name" value="Legume_lectin_dom"/>
</dbReference>
<keyword evidence="2" id="KW-0479">Metal-binding</keyword>
<accession>D0VWW1</accession>
<protein>
    <submittedName>
        <fullName evidence="6">Lectin</fullName>
    </submittedName>
</protein>
<keyword evidence="4" id="KW-0106">Calcium</keyword>
<dbReference type="PDBsum" id="2EIG"/>
<evidence type="ECO:0000256" key="1">
    <source>
        <dbReference type="ARBA" id="ARBA00007606"/>
    </source>
</evidence>
<dbReference type="InterPro" id="IPR013320">
    <property type="entry name" value="ConA-like_dom_sf"/>
</dbReference>
<name>D0VWW1_LOTTE</name>
<dbReference type="PROSITE" id="PS00308">
    <property type="entry name" value="LECTIN_LEGUME_ALPHA"/>
    <property type="match status" value="1"/>
</dbReference>
<dbReference type="PANTHER" id="PTHR32401">
    <property type="entry name" value="CONCANAVALIN A-LIKE LECTIN FAMILY PROTEIN"/>
    <property type="match status" value="1"/>
</dbReference>
<keyword evidence="3" id="KW-0430">Lectin</keyword>